<evidence type="ECO:0000256" key="1">
    <source>
        <dbReference type="ARBA" id="ARBA00022658"/>
    </source>
</evidence>
<dbReference type="EMBL" id="DF977513">
    <property type="protein sequence ID" value="GAW27076.1"/>
    <property type="molecule type" value="Genomic_DNA"/>
</dbReference>
<dbReference type="OMA" id="RCRINAS"/>
<dbReference type="AlphaFoldDB" id="A0A1S8AAE0"/>
<keyword evidence="6" id="KW-1185">Reference proteome</keyword>
<feature type="region of interest" description="Disordered" evidence="3">
    <location>
        <begin position="1"/>
        <end position="27"/>
    </location>
</feature>
<proteinExistence type="predicted"/>
<evidence type="ECO:0000256" key="3">
    <source>
        <dbReference type="SAM" id="MobiDB-lite"/>
    </source>
</evidence>
<dbReference type="PANTHER" id="PTHR23113:SF363">
    <property type="entry name" value="PROTEIN SON OF SEVENLESS"/>
    <property type="match status" value="1"/>
</dbReference>
<dbReference type="Proteomes" id="UP000054516">
    <property type="component" value="Unassembled WGS sequence"/>
</dbReference>
<dbReference type="GO" id="GO:0005085">
    <property type="term" value="F:guanyl-nucleotide exchange factor activity"/>
    <property type="evidence" value="ECO:0007669"/>
    <property type="project" value="UniProtKB-KW"/>
</dbReference>
<evidence type="ECO:0000313" key="6">
    <source>
        <dbReference type="Proteomes" id="UP000054516"/>
    </source>
</evidence>
<dbReference type="STRING" id="77044.A0A1S8AAE0"/>
<keyword evidence="1 2" id="KW-0344">Guanine-nucleotide releasing factor</keyword>
<feature type="domain" description="Ras-GEF" evidence="4">
    <location>
        <begin position="351"/>
        <end position="602"/>
    </location>
</feature>
<dbReference type="SMART" id="SM00147">
    <property type="entry name" value="RasGEF"/>
    <property type="match status" value="1"/>
</dbReference>
<dbReference type="GO" id="GO:0007265">
    <property type="term" value="P:Ras protein signal transduction"/>
    <property type="evidence" value="ECO:0007669"/>
    <property type="project" value="TreeGrafter"/>
</dbReference>
<accession>A0A1S8AAE0</accession>
<reference evidence="5" key="1">
    <citation type="submission" date="2016-03" db="EMBL/GenBank/DDBJ databases">
        <title>Draft genome sequence of Rosellinia necatrix.</title>
        <authorList>
            <person name="Kanematsu S."/>
        </authorList>
    </citation>
    <scope>NUCLEOTIDE SEQUENCE [LARGE SCALE GENOMIC DNA]</scope>
    <source>
        <strain evidence="5">W97</strain>
    </source>
</reference>
<name>A0A1S8AAE0_ROSNE</name>
<dbReference type="InterPro" id="IPR008937">
    <property type="entry name" value="Ras-like_GEF"/>
</dbReference>
<evidence type="ECO:0000256" key="2">
    <source>
        <dbReference type="PROSITE-ProRule" id="PRU00168"/>
    </source>
</evidence>
<dbReference type="InterPro" id="IPR023578">
    <property type="entry name" value="Ras_GEF_dom_sf"/>
</dbReference>
<dbReference type="InterPro" id="IPR001895">
    <property type="entry name" value="RASGEF_cat_dom"/>
</dbReference>
<dbReference type="GO" id="GO:0005886">
    <property type="term" value="C:plasma membrane"/>
    <property type="evidence" value="ECO:0007669"/>
    <property type="project" value="TreeGrafter"/>
</dbReference>
<dbReference type="PROSITE" id="PS50009">
    <property type="entry name" value="RASGEF_CAT"/>
    <property type="match status" value="1"/>
</dbReference>
<organism evidence="5">
    <name type="scientific">Rosellinia necatrix</name>
    <name type="common">White root-rot fungus</name>
    <dbReference type="NCBI Taxonomy" id="77044"/>
    <lineage>
        <taxon>Eukaryota</taxon>
        <taxon>Fungi</taxon>
        <taxon>Dikarya</taxon>
        <taxon>Ascomycota</taxon>
        <taxon>Pezizomycotina</taxon>
        <taxon>Sordariomycetes</taxon>
        <taxon>Xylariomycetidae</taxon>
        <taxon>Xylariales</taxon>
        <taxon>Xylariaceae</taxon>
        <taxon>Rosellinia</taxon>
    </lineage>
</organism>
<dbReference type="PANTHER" id="PTHR23113">
    <property type="entry name" value="GUANINE NUCLEOTIDE EXCHANGE FACTOR"/>
    <property type="match status" value="1"/>
</dbReference>
<dbReference type="InterPro" id="IPR036964">
    <property type="entry name" value="RASGEF_cat_dom_sf"/>
</dbReference>
<gene>
    <name evidence="5" type="ORF">SAMD00023353_6800270</name>
</gene>
<dbReference type="SUPFAM" id="SSF48366">
    <property type="entry name" value="Ras GEF"/>
    <property type="match status" value="1"/>
</dbReference>
<evidence type="ECO:0000313" key="5">
    <source>
        <dbReference type="EMBL" id="GAW27076.1"/>
    </source>
</evidence>
<protein>
    <recommendedName>
        <fullName evidence="4">Ras-GEF domain-containing protein</fullName>
    </recommendedName>
</protein>
<dbReference type="Pfam" id="PF00617">
    <property type="entry name" value="RasGEF"/>
    <property type="match status" value="1"/>
</dbReference>
<evidence type="ECO:0000259" key="4">
    <source>
        <dbReference type="PROSITE" id="PS50009"/>
    </source>
</evidence>
<feature type="region of interest" description="Disordered" evidence="3">
    <location>
        <begin position="40"/>
        <end position="65"/>
    </location>
</feature>
<dbReference type="Gene3D" id="1.10.840.10">
    <property type="entry name" value="Ras guanine-nucleotide exchange factors catalytic domain"/>
    <property type="match status" value="1"/>
</dbReference>
<feature type="region of interest" description="Disordered" evidence="3">
    <location>
        <begin position="284"/>
        <end position="306"/>
    </location>
</feature>
<sequence>MMRPSIEAEAQKLAQIPDDMDDDGGVESALLKLEGKYERKKAKPQIEPLKIPNEDPRSLSDESFSSSGVAQAVEEKKNHRHLHVREEEVLDISPIGEDSTTHELGHNEILHHSQISSFLSEDSLETYNSIPLLDRELTDEGRSRTHTLEWTNHSILEGPDSPIDELATPVSMSALHPSFELIDRTASLERAAEPALTANLNEDRSFLDMESDNDSELSSELSAEIIDESHYMFRPLSSNQVQGQHLPHQMRATSEMNPHPEEGSIKLTLVQALRMSPETARTPEVHEHQLWSQKPLPPTPDTTPTTAMYRQALGSPSGSLGSHRVPSNATKLLEELAEQPPVHLPFILAFDSEILAQQFTLIEKDALNEVDWKELIEMKWKDSRNDSRSWVDFLRNTNARGVEVVIARFNIMVKWAISEILLTQELEERARCIIKLLHIAAHCRNYRNFATMSQITFALTSHDVGRLSNTWAMVPPTDMKTLHELESLVSPTKNFYSLRAEMEGGGRTADTGCIPFIGIYTHDLLFNSQRPSEIASSLTTSPLVNFERCRINASVVKTLLRLVEASTNYPFQPIEGITERCLWMGALSDEEIRRRSESLESAPIA</sequence>
<dbReference type="OrthoDB" id="10254377at2759"/>